<feature type="region of interest" description="Disordered" evidence="1">
    <location>
        <begin position="1"/>
        <end position="39"/>
    </location>
</feature>
<dbReference type="Proteomes" id="UP000275408">
    <property type="component" value="Unassembled WGS sequence"/>
</dbReference>
<name>A0A3M6ULK9_POCDA</name>
<comment type="caution">
    <text evidence="2">The sequence shown here is derived from an EMBL/GenBank/DDBJ whole genome shotgun (WGS) entry which is preliminary data.</text>
</comment>
<accession>A0A3M6ULK9</accession>
<evidence type="ECO:0000256" key="1">
    <source>
        <dbReference type="SAM" id="MobiDB-lite"/>
    </source>
</evidence>
<gene>
    <name evidence="2" type="ORF">pdam_00004560</name>
</gene>
<reference evidence="2 3" key="1">
    <citation type="journal article" date="2018" name="Sci. Rep.">
        <title>Comparative analysis of the Pocillopora damicornis genome highlights role of immune system in coral evolution.</title>
        <authorList>
            <person name="Cunning R."/>
            <person name="Bay R.A."/>
            <person name="Gillette P."/>
            <person name="Baker A.C."/>
            <person name="Traylor-Knowles N."/>
        </authorList>
    </citation>
    <scope>NUCLEOTIDE SEQUENCE [LARGE SCALE GENOMIC DNA]</scope>
    <source>
        <strain evidence="2">RSMAS</strain>
        <tissue evidence="2">Whole animal</tissue>
    </source>
</reference>
<dbReference type="AlphaFoldDB" id="A0A3M6ULK9"/>
<sequence>MPTEGEGGSAETPQMQTAPTAPVLDFASNFPVPSPRKVSGNRVTNWEFFRQQWEDYELGTGLEHRSEPVRLATSMTRSRTR</sequence>
<dbReference type="EMBL" id="RCHS01001247">
    <property type="protein sequence ID" value="RMX54551.1"/>
    <property type="molecule type" value="Genomic_DNA"/>
</dbReference>
<proteinExistence type="predicted"/>
<dbReference type="OrthoDB" id="775972at2759"/>
<organism evidence="2 3">
    <name type="scientific">Pocillopora damicornis</name>
    <name type="common">Cauliflower coral</name>
    <name type="synonym">Millepora damicornis</name>
    <dbReference type="NCBI Taxonomy" id="46731"/>
    <lineage>
        <taxon>Eukaryota</taxon>
        <taxon>Metazoa</taxon>
        <taxon>Cnidaria</taxon>
        <taxon>Anthozoa</taxon>
        <taxon>Hexacorallia</taxon>
        <taxon>Scleractinia</taxon>
        <taxon>Astrocoeniina</taxon>
        <taxon>Pocilloporidae</taxon>
        <taxon>Pocillopora</taxon>
    </lineage>
</organism>
<evidence type="ECO:0000313" key="3">
    <source>
        <dbReference type="Proteomes" id="UP000275408"/>
    </source>
</evidence>
<keyword evidence="3" id="KW-1185">Reference proteome</keyword>
<evidence type="ECO:0000313" key="2">
    <source>
        <dbReference type="EMBL" id="RMX54551.1"/>
    </source>
</evidence>
<protein>
    <submittedName>
        <fullName evidence="2">Uncharacterized protein</fullName>
    </submittedName>
</protein>